<organism evidence="1 2">
    <name type="scientific">Parathielavia hyrcaniae</name>
    <dbReference type="NCBI Taxonomy" id="113614"/>
    <lineage>
        <taxon>Eukaryota</taxon>
        <taxon>Fungi</taxon>
        <taxon>Dikarya</taxon>
        <taxon>Ascomycota</taxon>
        <taxon>Pezizomycotina</taxon>
        <taxon>Sordariomycetes</taxon>
        <taxon>Sordariomycetidae</taxon>
        <taxon>Sordariales</taxon>
        <taxon>Chaetomiaceae</taxon>
        <taxon>Parathielavia</taxon>
    </lineage>
</organism>
<dbReference type="AlphaFoldDB" id="A0AAN6T6Y3"/>
<accession>A0AAN6T6Y3</accession>
<reference evidence="1" key="2">
    <citation type="submission" date="2023-05" db="EMBL/GenBank/DDBJ databases">
        <authorList>
            <consortium name="Lawrence Berkeley National Laboratory"/>
            <person name="Steindorff A."/>
            <person name="Hensen N."/>
            <person name="Bonometti L."/>
            <person name="Westerberg I."/>
            <person name="Brannstrom I.O."/>
            <person name="Guillou S."/>
            <person name="Cros-Aarteil S."/>
            <person name="Calhoun S."/>
            <person name="Haridas S."/>
            <person name="Kuo A."/>
            <person name="Mondo S."/>
            <person name="Pangilinan J."/>
            <person name="Riley R."/>
            <person name="Labutti K."/>
            <person name="Andreopoulos B."/>
            <person name="Lipzen A."/>
            <person name="Chen C."/>
            <person name="Yanf M."/>
            <person name="Daum C."/>
            <person name="Ng V."/>
            <person name="Clum A."/>
            <person name="Ohm R."/>
            <person name="Martin F."/>
            <person name="Silar P."/>
            <person name="Natvig D."/>
            <person name="Lalanne C."/>
            <person name="Gautier V."/>
            <person name="Ament-Velasquez S.L."/>
            <person name="Kruys A."/>
            <person name="Hutchinson M.I."/>
            <person name="Powell A.J."/>
            <person name="Barry K."/>
            <person name="Miller A.N."/>
            <person name="Grigoriev I.V."/>
            <person name="Debuchy R."/>
            <person name="Gladieux P."/>
            <person name="Thoren M.H."/>
            <person name="Johannesson H."/>
        </authorList>
    </citation>
    <scope>NUCLEOTIDE SEQUENCE</scope>
    <source>
        <strain evidence="1">CBS 757.83</strain>
    </source>
</reference>
<gene>
    <name evidence="1" type="ORF">N658DRAFT_12310</name>
</gene>
<dbReference type="Proteomes" id="UP001305647">
    <property type="component" value="Unassembled WGS sequence"/>
</dbReference>
<sequence>MHGPDWSGEPLCQLMSSRGPPRIAWISVTAVWQQELPPPCDRLQETSSIFAKWHWFASPGRIFVPWQTSLFNPRMQRVGNPQHNCLAVSAFRVSVPRESERGESRGGFCSKDLFIVAVHLSALETIDTPPGFLFAACSRACAGLRRADHGVPLVWRPPSLSHIRYSTFLITVFFLAEAR</sequence>
<comment type="caution">
    <text evidence="1">The sequence shown here is derived from an EMBL/GenBank/DDBJ whole genome shotgun (WGS) entry which is preliminary data.</text>
</comment>
<proteinExistence type="predicted"/>
<dbReference type="EMBL" id="MU863624">
    <property type="protein sequence ID" value="KAK4106242.1"/>
    <property type="molecule type" value="Genomic_DNA"/>
</dbReference>
<reference evidence="1" key="1">
    <citation type="journal article" date="2023" name="Mol. Phylogenet. Evol.">
        <title>Genome-scale phylogeny and comparative genomics of the fungal order Sordariales.</title>
        <authorList>
            <person name="Hensen N."/>
            <person name="Bonometti L."/>
            <person name="Westerberg I."/>
            <person name="Brannstrom I.O."/>
            <person name="Guillou S."/>
            <person name="Cros-Aarteil S."/>
            <person name="Calhoun S."/>
            <person name="Haridas S."/>
            <person name="Kuo A."/>
            <person name="Mondo S."/>
            <person name="Pangilinan J."/>
            <person name="Riley R."/>
            <person name="LaButti K."/>
            <person name="Andreopoulos B."/>
            <person name="Lipzen A."/>
            <person name="Chen C."/>
            <person name="Yan M."/>
            <person name="Daum C."/>
            <person name="Ng V."/>
            <person name="Clum A."/>
            <person name="Steindorff A."/>
            <person name="Ohm R.A."/>
            <person name="Martin F."/>
            <person name="Silar P."/>
            <person name="Natvig D.O."/>
            <person name="Lalanne C."/>
            <person name="Gautier V."/>
            <person name="Ament-Velasquez S.L."/>
            <person name="Kruys A."/>
            <person name="Hutchinson M.I."/>
            <person name="Powell A.J."/>
            <person name="Barry K."/>
            <person name="Miller A.N."/>
            <person name="Grigoriev I.V."/>
            <person name="Debuchy R."/>
            <person name="Gladieux P."/>
            <person name="Hiltunen Thoren M."/>
            <person name="Johannesson H."/>
        </authorList>
    </citation>
    <scope>NUCLEOTIDE SEQUENCE</scope>
    <source>
        <strain evidence="1">CBS 757.83</strain>
    </source>
</reference>
<name>A0AAN6T6Y3_9PEZI</name>
<keyword evidence="2" id="KW-1185">Reference proteome</keyword>
<protein>
    <submittedName>
        <fullName evidence="1">Uncharacterized protein</fullName>
    </submittedName>
</protein>
<evidence type="ECO:0000313" key="1">
    <source>
        <dbReference type="EMBL" id="KAK4106242.1"/>
    </source>
</evidence>
<evidence type="ECO:0000313" key="2">
    <source>
        <dbReference type="Proteomes" id="UP001305647"/>
    </source>
</evidence>